<sequence length="124" mass="13644">MLSPPTFALPRSENEGSVGLASSACRPLDISTLRPIGLTALKVAFLPTYLSVMVRLVGHIEPTLLLRDRIEGSGILKMKPKHAHMEDFSFPASADILHRDRPINIIRCFPGTELACTDTNRHVN</sequence>
<dbReference type="AlphaFoldDB" id="A0A1L9NLA0"/>
<proteinExistence type="predicted"/>
<dbReference type="EMBL" id="KV878176">
    <property type="protein sequence ID" value="OJI90011.1"/>
    <property type="molecule type" value="Genomic_DNA"/>
</dbReference>
<evidence type="ECO:0000313" key="1">
    <source>
        <dbReference type="EMBL" id="OJI90011.1"/>
    </source>
</evidence>
<accession>A0A1L9NLA0</accession>
<evidence type="ECO:0000313" key="2">
    <source>
        <dbReference type="Proteomes" id="UP000184304"/>
    </source>
</evidence>
<organism evidence="1 2">
    <name type="scientific">Aspergillus tubingensis (strain CBS 134.48)</name>
    <dbReference type="NCBI Taxonomy" id="767770"/>
    <lineage>
        <taxon>Eukaryota</taxon>
        <taxon>Fungi</taxon>
        <taxon>Dikarya</taxon>
        <taxon>Ascomycota</taxon>
        <taxon>Pezizomycotina</taxon>
        <taxon>Eurotiomycetes</taxon>
        <taxon>Eurotiomycetidae</taxon>
        <taxon>Eurotiales</taxon>
        <taxon>Aspergillaceae</taxon>
        <taxon>Aspergillus</taxon>
        <taxon>Aspergillus subgen. Circumdati</taxon>
    </lineage>
</organism>
<gene>
    <name evidence="1" type="ORF">ASPTUDRAFT_209409</name>
</gene>
<dbReference type="VEuPathDB" id="FungiDB:ASPTUDRAFT_209409"/>
<name>A0A1L9NLA0_ASPTC</name>
<reference evidence="2" key="1">
    <citation type="journal article" date="2017" name="Genome Biol.">
        <title>Comparative genomics reveals high biological diversity and specific adaptations in the industrially and medically important fungal genus Aspergillus.</title>
        <authorList>
            <person name="de Vries R.P."/>
            <person name="Riley R."/>
            <person name="Wiebenga A."/>
            <person name="Aguilar-Osorio G."/>
            <person name="Amillis S."/>
            <person name="Uchima C.A."/>
            <person name="Anderluh G."/>
            <person name="Asadollahi M."/>
            <person name="Askin M."/>
            <person name="Barry K."/>
            <person name="Battaglia E."/>
            <person name="Bayram O."/>
            <person name="Benocci T."/>
            <person name="Braus-Stromeyer S.A."/>
            <person name="Caldana C."/>
            <person name="Canovas D."/>
            <person name="Cerqueira G.C."/>
            <person name="Chen F."/>
            <person name="Chen W."/>
            <person name="Choi C."/>
            <person name="Clum A."/>
            <person name="Dos Santos R.A."/>
            <person name="Damasio A.R."/>
            <person name="Diallinas G."/>
            <person name="Emri T."/>
            <person name="Fekete E."/>
            <person name="Flipphi M."/>
            <person name="Freyberg S."/>
            <person name="Gallo A."/>
            <person name="Gournas C."/>
            <person name="Habgood R."/>
            <person name="Hainaut M."/>
            <person name="Harispe M.L."/>
            <person name="Henrissat B."/>
            <person name="Hilden K.S."/>
            <person name="Hope R."/>
            <person name="Hossain A."/>
            <person name="Karabika E."/>
            <person name="Karaffa L."/>
            <person name="Karanyi Z."/>
            <person name="Krasevec N."/>
            <person name="Kuo A."/>
            <person name="Kusch H."/>
            <person name="LaButti K."/>
            <person name="Lagendijk E.L."/>
            <person name="Lapidus A."/>
            <person name="Levasseur A."/>
            <person name="Lindquist E."/>
            <person name="Lipzen A."/>
            <person name="Logrieco A.F."/>
            <person name="MacCabe A."/>
            <person name="Maekelae M.R."/>
            <person name="Malavazi I."/>
            <person name="Melin P."/>
            <person name="Meyer V."/>
            <person name="Mielnichuk N."/>
            <person name="Miskei M."/>
            <person name="Molnar A.P."/>
            <person name="Mule G."/>
            <person name="Ngan C.Y."/>
            <person name="Orejas M."/>
            <person name="Orosz E."/>
            <person name="Ouedraogo J.P."/>
            <person name="Overkamp K.M."/>
            <person name="Park H.-S."/>
            <person name="Perrone G."/>
            <person name="Piumi F."/>
            <person name="Punt P.J."/>
            <person name="Ram A.F."/>
            <person name="Ramon A."/>
            <person name="Rauscher S."/>
            <person name="Record E."/>
            <person name="Riano-Pachon D.M."/>
            <person name="Robert V."/>
            <person name="Roehrig J."/>
            <person name="Ruller R."/>
            <person name="Salamov A."/>
            <person name="Salih N.S."/>
            <person name="Samson R.A."/>
            <person name="Sandor E."/>
            <person name="Sanguinetti M."/>
            <person name="Schuetze T."/>
            <person name="Sepcic K."/>
            <person name="Shelest E."/>
            <person name="Sherlock G."/>
            <person name="Sophianopoulou V."/>
            <person name="Squina F.M."/>
            <person name="Sun H."/>
            <person name="Susca A."/>
            <person name="Todd R.B."/>
            <person name="Tsang A."/>
            <person name="Unkles S.E."/>
            <person name="van de Wiele N."/>
            <person name="van Rossen-Uffink D."/>
            <person name="Oliveira J.V."/>
            <person name="Vesth T.C."/>
            <person name="Visser J."/>
            <person name="Yu J.-H."/>
            <person name="Zhou M."/>
            <person name="Andersen M.R."/>
            <person name="Archer D.B."/>
            <person name="Baker S.E."/>
            <person name="Benoit I."/>
            <person name="Brakhage A.A."/>
            <person name="Braus G.H."/>
            <person name="Fischer R."/>
            <person name="Frisvad J.C."/>
            <person name="Goldman G.H."/>
            <person name="Houbraken J."/>
            <person name="Oakley B."/>
            <person name="Pocsi I."/>
            <person name="Scazzocchio C."/>
            <person name="Seiboth B."/>
            <person name="vanKuyk P.A."/>
            <person name="Wortman J."/>
            <person name="Dyer P.S."/>
            <person name="Grigoriev I.V."/>
        </authorList>
    </citation>
    <scope>NUCLEOTIDE SEQUENCE [LARGE SCALE GENOMIC DNA]</scope>
    <source>
        <strain evidence="2">CBS 134.48</strain>
    </source>
</reference>
<keyword evidence="2" id="KW-1185">Reference proteome</keyword>
<dbReference type="Proteomes" id="UP000184304">
    <property type="component" value="Unassembled WGS sequence"/>
</dbReference>
<protein>
    <submittedName>
        <fullName evidence="1">Uncharacterized protein</fullName>
    </submittedName>
</protein>